<feature type="domain" description="Glycosyltransferase subfamily 4-like N-terminal" evidence="3">
    <location>
        <begin position="48"/>
        <end position="136"/>
    </location>
</feature>
<evidence type="ECO:0000256" key="1">
    <source>
        <dbReference type="SAM" id="Phobius"/>
    </source>
</evidence>
<dbReference type="GO" id="GO:0016757">
    <property type="term" value="F:glycosyltransferase activity"/>
    <property type="evidence" value="ECO:0007669"/>
    <property type="project" value="InterPro"/>
</dbReference>
<dbReference type="RefSeq" id="WP_140602352.1">
    <property type="nucleotide sequence ID" value="NZ_SAWY01000009.1"/>
</dbReference>
<protein>
    <submittedName>
        <fullName evidence="4">Glycosyltransferase</fullName>
    </submittedName>
</protein>
<keyword evidence="5" id="KW-1185">Reference proteome</keyword>
<sequence>MGRSDKAPASGEFVRRQLAALKSITQDEILFSYFEMPSEVANANSSTKRYLTFVSAFFTKYIFSRKKFSILHVHFFFPTILLAIAYKIFRNPRVKIITTFHGNDVYAYRHAPWWYRISFSFVHHSIFVTERLKQSFYNQNISYSVLCAGILPVFKAEAKKVKEYDLIFVGTLNKNKGALRLIELLGQLPDSVSLAVVGTGEFQRELEGLSKNHNVEYFKFSCAEELVNLYQKSKWLINLSYNESFGLVITEAMACGLPVIATKTDGSLSQVIENHNGYIIQQNEKISGNIFKLISETSRYKYNQLSDNAKLSTKKYQLSFVVKEIKKIYLEIIN</sequence>
<dbReference type="Pfam" id="PF00534">
    <property type="entry name" value="Glycos_transf_1"/>
    <property type="match status" value="1"/>
</dbReference>
<keyword evidence="1" id="KW-0812">Transmembrane</keyword>
<evidence type="ECO:0000259" key="2">
    <source>
        <dbReference type="Pfam" id="PF00534"/>
    </source>
</evidence>
<accession>A0A502L4A6</accession>
<dbReference type="CDD" id="cd03801">
    <property type="entry name" value="GT4_PimA-like"/>
    <property type="match status" value="1"/>
</dbReference>
<name>A0A502L4A6_9GAMM</name>
<comment type="caution">
    <text evidence="4">The sequence shown here is derived from an EMBL/GenBank/DDBJ whole genome shotgun (WGS) entry which is preliminary data.</text>
</comment>
<feature type="domain" description="Glycosyl transferase family 1" evidence="2">
    <location>
        <begin position="155"/>
        <end position="310"/>
    </location>
</feature>
<gene>
    <name evidence="4" type="ORF">EPA86_05150</name>
</gene>
<dbReference type="PANTHER" id="PTHR45947:SF3">
    <property type="entry name" value="SULFOQUINOVOSYL TRANSFERASE SQD2"/>
    <property type="match status" value="1"/>
</dbReference>
<dbReference type="Gene3D" id="3.40.50.2000">
    <property type="entry name" value="Glycogen Phosphorylase B"/>
    <property type="match status" value="2"/>
</dbReference>
<dbReference type="PANTHER" id="PTHR45947">
    <property type="entry name" value="SULFOQUINOVOSYL TRANSFERASE SQD2"/>
    <property type="match status" value="1"/>
</dbReference>
<reference evidence="4 5" key="1">
    <citation type="submission" date="2019-01" db="EMBL/GenBank/DDBJ databases">
        <title>Litorilituus lipolytica sp. nov., isolated from intertidal sand of the Yellow Sea in China.</title>
        <authorList>
            <person name="Liu A."/>
        </authorList>
    </citation>
    <scope>NUCLEOTIDE SEQUENCE [LARGE SCALE GENOMIC DNA]</scope>
    <source>
        <strain evidence="4 5">RZ04</strain>
    </source>
</reference>
<proteinExistence type="predicted"/>
<dbReference type="EMBL" id="SAWY01000009">
    <property type="protein sequence ID" value="TPH17071.1"/>
    <property type="molecule type" value="Genomic_DNA"/>
</dbReference>
<evidence type="ECO:0000259" key="3">
    <source>
        <dbReference type="Pfam" id="PF13439"/>
    </source>
</evidence>
<organism evidence="4 5">
    <name type="scientific">Litorilituus lipolyticus</name>
    <dbReference type="NCBI Taxonomy" id="2491017"/>
    <lineage>
        <taxon>Bacteria</taxon>
        <taxon>Pseudomonadati</taxon>
        <taxon>Pseudomonadota</taxon>
        <taxon>Gammaproteobacteria</taxon>
        <taxon>Alteromonadales</taxon>
        <taxon>Colwelliaceae</taxon>
        <taxon>Litorilituus</taxon>
    </lineage>
</organism>
<keyword evidence="1" id="KW-0472">Membrane</keyword>
<dbReference type="AlphaFoldDB" id="A0A502L4A6"/>
<dbReference type="OrthoDB" id="6286688at2"/>
<evidence type="ECO:0000313" key="5">
    <source>
        <dbReference type="Proteomes" id="UP000315303"/>
    </source>
</evidence>
<dbReference type="SUPFAM" id="SSF53756">
    <property type="entry name" value="UDP-Glycosyltransferase/glycogen phosphorylase"/>
    <property type="match status" value="1"/>
</dbReference>
<evidence type="ECO:0000313" key="4">
    <source>
        <dbReference type="EMBL" id="TPH17071.1"/>
    </source>
</evidence>
<feature type="transmembrane region" description="Helical" evidence="1">
    <location>
        <begin position="70"/>
        <end position="89"/>
    </location>
</feature>
<dbReference type="InterPro" id="IPR001296">
    <property type="entry name" value="Glyco_trans_1"/>
</dbReference>
<dbReference type="InterPro" id="IPR028098">
    <property type="entry name" value="Glyco_trans_4-like_N"/>
</dbReference>
<dbReference type="InterPro" id="IPR050194">
    <property type="entry name" value="Glycosyltransferase_grp1"/>
</dbReference>
<dbReference type="Proteomes" id="UP000315303">
    <property type="component" value="Unassembled WGS sequence"/>
</dbReference>
<keyword evidence="4" id="KW-0808">Transferase</keyword>
<keyword evidence="1" id="KW-1133">Transmembrane helix</keyword>
<dbReference type="Pfam" id="PF13439">
    <property type="entry name" value="Glyco_transf_4"/>
    <property type="match status" value="1"/>
</dbReference>